<keyword evidence="2" id="KW-1185">Reference proteome</keyword>
<sequence>MNGVRARTAWTRMQVILFLLARERFQALSPTSRDSYFQIAGIHGMPYTSWDEPNLTAEEVRSKGYCVHANALFPLWHRPYLLLYEQRLYEIMVDEIIPNLGLGRAGETELRIAARSFRLPYWDWAKNPQTPKLVLPRSFRIPLVKRVVDNPLYQFKMPRGKKMSDYGMGPLRTMEFDDAIQYGECVATSRCPTKDDLDKFFSDHSFITGFDYGKTAEMVYRLLTYPLDFKSFATTARDATGISASESSVMLDMNIEFIHNNIHYWVGGEGGHMSQIPVATFDPIFWFHHCNLDRLFAIWQTLNPEKWFGEDKTRPFDQKVVGMGDTVTNKTPFRPFHKDEKGTLWDADAAADWFKLGYTYPELQPWMPDDDPKATLLRSISDTYAVSRKEALEMGKPSGELAGVVDVKDGSIVVNDYAVSIKYSK</sequence>
<proteinExistence type="predicted"/>
<protein>
    <submittedName>
        <fullName evidence="1">Common central domain of tyrosinase-domain-containing protein</fullName>
    </submittedName>
</protein>
<accession>A0ACB7PCI4</accession>
<gene>
    <name evidence="1" type="ORF">F5144DRAFT_644527</name>
</gene>
<evidence type="ECO:0000313" key="1">
    <source>
        <dbReference type="EMBL" id="KAH6636022.1"/>
    </source>
</evidence>
<evidence type="ECO:0000313" key="2">
    <source>
        <dbReference type="Proteomes" id="UP000724584"/>
    </source>
</evidence>
<name>A0ACB7PCI4_9PEZI</name>
<dbReference type="Proteomes" id="UP000724584">
    <property type="component" value="Unassembled WGS sequence"/>
</dbReference>
<comment type="caution">
    <text evidence="1">The sequence shown here is derived from an EMBL/GenBank/DDBJ whole genome shotgun (WGS) entry which is preliminary data.</text>
</comment>
<reference evidence="1 2" key="1">
    <citation type="journal article" date="2021" name="Nat. Commun.">
        <title>Genetic determinants of endophytism in the Arabidopsis root mycobiome.</title>
        <authorList>
            <person name="Mesny F."/>
            <person name="Miyauchi S."/>
            <person name="Thiergart T."/>
            <person name="Pickel B."/>
            <person name="Atanasova L."/>
            <person name="Karlsson M."/>
            <person name="Huettel B."/>
            <person name="Barry K.W."/>
            <person name="Haridas S."/>
            <person name="Chen C."/>
            <person name="Bauer D."/>
            <person name="Andreopoulos W."/>
            <person name="Pangilinan J."/>
            <person name="LaButti K."/>
            <person name="Riley R."/>
            <person name="Lipzen A."/>
            <person name="Clum A."/>
            <person name="Drula E."/>
            <person name="Henrissat B."/>
            <person name="Kohler A."/>
            <person name="Grigoriev I.V."/>
            <person name="Martin F.M."/>
            <person name="Hacquard S."/>
        </authorList>
    </citation>
    <scope>NUCLEOTIDE SEQUENCE [LARGE SCALE GENOMIC DNA]</scope>
    <source>
        <strain evidence="1 2">MPI-SDFR-AT-0079</strain>
    </source>
</reference>
<dbReference type="EMBL" id="JAGIZQ010000003">
    <property type="protein sequence ID" value="KAH6636022.1"/>
    <property type="molecule type" value="Genomic_DNA"/>
</dbReference>
<organism evidence="1 2">
    <name type="scientific">Chaetomium tenue</name>
    <dbReference type="NCBI Taxonomy" id="1854479"/>
    <lineage>
        <taxon>Eukaryota</taxon>
        <taxon>Fungi</taxon>
        <taxon>Dikarya</taxon>
        <taxon>Ascomycota</taxon>
        <taxon>Pezizomycotina</taxon>
        <taxon>Sordariomycetes</taxon>
        <taxon>Sordariomycetidae</taxon>
        <taxon>Sordariales</taxon>
        <taxon>Chaetomiaceae</taxon>
        <taxon>Chaetomium</taxon>
    </lineage>
</organism>